<evidence type="ECO:0000256" key="1">
    <source>
        <dbReference type="SAM" id="MobiDB-lite"/>
    </source>
</evidence>
<evidence type="ECO:0008006" key="4">
    <source>
        <dbReference type="Google" id="ProtNLM"/>
    </source>
</evidence>
<reference evidence="2" key="1">
    <citation type="journal article" date="2021" name="Open Biol.">
        <title>Shared evolutionary footprints suggest mitochondrial oxidative damage underlies multiple complex I losses in fungi.</title>
        <authorList>
            <person name="Schikora-Tamarit M.A."/>
            <person name="Marcet-Houben M."/>
            <person name="Nosek J."/>
            <person name="Gabaldon T."/>
        </authorList>
    </citation>
    <scope>NUCLEOTIDE SEQUENCE</scope>
    <source>
        <strain evidence="2">CBS6075</strain>
    </source>
</reference>
<proteinExistence type="predicted"/>
<organism evidence="2 3">
    <name type="scientific">Ogataea philodendri</name>
    <dbReference type="NCBI Taxonomy" id="1378263"/>
    <lineage>
        <taxon>Eukaryota</taxon>
        <taxon>Fungi</taxon>
        <taxon>Dikarya</taxon>
        <taxon>Ascomycota</taxon>
        <taxon>Saccharomycotina</taxon>
        <taxon>Pichiomycetes</taxon>
        <taxon>Pichiales</taxon>
        <taxon>Pichiaceae</taxon>
        <taxon>Ogataea</taxon>
    </lineage>
</organism>
<keyword evidence="3" id="KW-1185">Reference proteome</keyword>
<dbReference type="RefSeq" id="XP_046064226.1">
    <property type="nucleotide sequence ID" value="XM_046202065.1"/>
</dbReference>
<comment type="caution">
    <text evidence="2">The sequence shown here is derived from an EMBL/GenBank/DDBJ whole genome shotgun (WGS) entry which is preliminary data.</text>
</comment>
<gene>
    <name evidence="2" type="ORF">OGAPHI_001317</name>
</gene>
<reference evidence="2" key="2">
    <citation type="submission" date="2021-01" db="EMBL/GenBank/DDBJ databases">
        <authorList>
            <person name="Schikora-Tamarit M.A."/>
        </authorList>
    </citation>
    <scope>NUCLEOTIDE SEQUENCE</scope>
    <source>
        <strain evidence="2">CBS6075</strain>
    </source>
</reference>
<protein>
    <recommendedName>
        <fullName evidence="4">GAG-pre-integrase domain-containing protein</fullName>
    </recommendedName>
</protein>
<accession>A0A9P8T9E8</accession>
<dbReference type="Proteomes" id="UP000769157">
    <property type="component" value="Unassembled WGS sequence"/>
</dbReference>
<feature type="region of interest" description="Disordered" evidence="1">
    <location>
        <begin position="1"/>
        <end position="28"/>
    </location>
</feature>
<evidence type="ECO:0000313" key="3">
    <source>
        <dbReference type="Proteomes" id="UP000769157"/>
    </source>
</evidence>
<name>A0A9P8T9E8_9ASCO</name>
<dbReference type="OrthoDB" id="10363113at2759"/>
<feature type="compositionally biased region" description="Basic and acidic residues" evidence="1">
    <location>
        <begin position="1"/>
        <end position="17"/>
    </location>
</feature>
<dbReference type="GeneID" id="70233285"/>
<sequence length="177" mass="19659">MTEDENHAAQSEKEVRGPKTTKQYARASHDGCGNFRGVVENDGILGRIQGIGRTALNFSGKVAPLTAYYSGDISSTLISFRSLEDSQIRPVFDPHSPYLSLQTDKIPIRKADGLYFIDQAFLIPAQKSRVYHLHSKLGHINVKDLATSLKHKTIVSSIEELDLNDLAKNQRKDAYCA</sequence>
<evidence type="ECO:0000313" key="2">
    <source>
        <dbReference type="EMBL" id="KAH3670801.1"/>
    </source>
</evidence>
<dbReference type="AlphaFoldDB" id="A0A9P8T9E8"/>
<dbReference type="EMBL" id="JAEUBE010000087">
    <property type="protein sequence ID" value="KAH3670801.1"/>
    <property type="molecule type" value="Genomic_DNA"/>
</dbReference>